<dbReference type="EMBL" id="BMCU01000002">
    <property type="protein sequence ID" value="GGG04466.1"/>
    <property type="molecule type" value="Genomic_DNA"/>
</dbReference>
<reference evidence="1" key="2">
    <citation type="submission" date="2020-09" db="EMBL/GenBank/DDBJ databases">
        <authorList>
            <person name="Sun Q."/>
            <person name="Sedlacek I."/>
        </authorList>
    </citation>
    <scope>NUCLEOTIDE SEQUENCE</scope>
    <source>
        <strain evidence="1">CCM 7905</strain>
    </source>
</reference>
<sequence length="57" mass="6520">MTEQELADRRDSMTLLERVVARRELDQAAGITYEVPPHPDVHHTARVMEPGVRRLVA</sequence>
<name>A0A917FTU4_9NOCA</name>
<evidence type="ECO:0000313" key="1">
    <source>
        <dbReference type="EMBL" id="GGG04466.1"/>
    </source>
</evidence>
<proteinExistence type="predicted"/>
<dbReference type="AlphaFoldDB" id="A0A917FTU4"/>
<keyword evidence="2" id="KW-1185">Reference proteome</keyword>
<reference evidence="1" key="1">
    <citation type="journal article" date="2014" name="Int. J. Syst. Evol. Microbiol.">
        <title>Complete genome sequence of Corynebacterium casei LMG S-19264T (=DSM 44701T), isolated from a smear-ripened cheese.</title>
        <authorList>
            <consortium name="US DOE Joint Genome Institute (JGI-PGF)"/>
            <person name="Walter F."/>
            <person name="Albersmeier A."/>
            <person name="Kalinowski J."/>
            <person name="Ruckert C."/>
        </authorList>
    </citation>
    <scope>NUCLEOTIDE SEQUENCE</scope>
    <source>
        <strain evidence="1">CCM 7905</strain>
    </source>
</reference>
<evidence type="ECO:0000313" key="2">
    <source>
        <dbReference type="Proteomes" id="UP000654257"/>
    </source>
</evidence>
<dbReference type="RefSeq" id="WP_188544489.1">
    <property type="nucleotide sequence ID" value="NZ_BMCU01000002.1"/>
</dbReference>
<accession>A0A917FTU4</accession>
<comment type="caution">
    <text evidence="1">The sequence shown here is derived from an EMBL/GenBank/DDBJ whole genome shotgun (WGS) entry which is preliminary data.</text>
</comment>
<protein>
    <submittedName>
        <fullName evidence="1">Uncharacterized protein</fullName>
    </submittedName>
</protein>
<organism evidence="1 2">
    <name type="scientific">Rhodococcoides trifolii</name>
    <dbReference type="NCBI Taxonomy" id="908250"/>
    <lineage>
        <taxon>Bacteria</taxon>
        <taxon>Bacillati</taxon>
        <taxon>Actinomycetota</taxon>
        <taxon>Actinomycetes</taxon>
        <taxon>Mycobacteriales</taxon>
        <taxon>Nocardiaceae</taxon>
        <taxon>Rhodococcoides</taxon>
    </lineage>
</organism>
<dbReference type="Proteomes" id="UP000654257">
    <property type="component" value="Unassembled WGS sequence"/>
</dbReference>
<gene>
    <name evidence="1" type="ORF">GCM10007304_18220</name>
</gene>